<feature type="transmembrane region" description="Helical" evidence="1">
    <location>
        <begin position="12"/>
        <end position="31"/>
    </location>
</feature>
<dbReference type="EMBL" id="JAMQKC010000004">
    <property type="protein sequence ID" value="MDC3416690.1"/>
    <property type="molecule type" value="Genomic_DNA"/>
</dbReference>
<evidence type="ECO:0000256" key="1">
    <source>
        <dbReference type="SAM" id="Phobius"/>
    </source>
</evidence>
<dbReference type="PROSITE" id="PS51257">
    <property type="entry name" value="PROKAR_LIPOPROTEIN"/>
    <property type="match status" value="1"/>
</dbReference>
<comment type="caution">
    <text evidence="2">The sequence shown here is derived from an EMBL/GenBank/DDBJ whole genome shotgun (WGS) entry which is preliminary data.</text>
</comment>
<dbReference type="RefSeq" id="WP_272445702.1">
    <property type="nucleotide sequence ID" value="NZ_JAMQKC010000004.1"/>
</dbReference>
<dbReference type="AlphaFoldDB" id="A0A9X3WBN0"/>
<evidence type="ECO:0000313" key="2">
    <source>
        <dbReference type="EMBL" id="MDC3416690.1"/>
    </source>
</evidence>
<keyword evidence="1" id="KW-1133">Transmembrane helix</keyword>
<proteinExistence type="predicted"/>
<keyword evidence="1" id="KW-0472">Membrane</keyword>
<keyword evidence="3" id="KW-1185">Reference proteome</keyword>
<dbReference type="Proteomes" id="UP001145069">
    <property type="component" value="Unassembled WGS sequence"/>
</dbReference>
<reference evidence="2" key="1">
    <citation type="submission" date="2022-06" db="EMBL/GenBank/DDBJ databases">
        <title>Aquibacillus sp. a new bacterium isolated from soil saline samples.</title>
        <authorList>
            <person name="Galisteo C."/>
            <person name="De La Haba R."/>
            <person name="Sanchez-Porro C."/>
            <person name="Ventosa A."/>
        </authorList>
    </citation>
    <scope>NUCLEOTIDE SEQUENCE</scope>
    <source>
        <strain evidence="2">3ASR75-54</strain>
    </source>
</reference>
<accession>A0A9X3WBN0</accession>
<organism evidence="2 3">
    <name type="scientific">Aquibacillus salsiterrae</name>
    <dbReference type="NCBI Taxonomy" id="2950439"/>
    <lineage>
        <taxon>Bacteria</taxon>
        <taxon>Bacillati</taxon>
        <taxon>Bacillota</taxon>
        <taxon>Bacilli</taxon>
        <taxon>Bacillales</taxon>
        <taxon>Bacillaceae</taxon>
        <taxon>Aquibacillus</taxon>
    </lineage>
</organism>
<name>A0A9X3WBN0_9BACI</name>
<evidence type="ECO:0000313" key="3">
    <source>
        <dbReference type="Proteomes" id="UP001145069"/>
    </source>
</evidence>
<keyword evidence="1" id="KW-0812">Transmembrane</keyword>
<gene>
    <name evidence="2" type="ORF">NC799_07135</name>
</gene>
<sequence>MNYSLLKAHRGILDVTKTLLGLVLIYLFAVACKKSFELGFEGYMALHAKSKLVEHYQEVYGAILIDPSTSRMIIDPYGARKLVNQYFD</sequence>
<protein>
    <submittedName>
        <fullName evidence="2">Uncharacterized protein</fullName>
    </submittedName>
</protein>